<protein>
    <submittedName>
        <fullName evidence="1">FtsK/SpoIIIE family protein</fullName>
    </submittedName>
</protein>
<name>W1Y9N4_9ZZZZ</name>
<proteinExistence type="predicted"/>
<feature type="non-terminal residue" evidence="1">
    <location>
        <position position="106"/>
    </location>
</feature>
<evidence type="ECO:0000313" key="1">
    <source>
        <dbReference type="EMBL" id="ETJ38395.1"/>
    </source>
</evidence>
<gene>
    <name evidence="1" type="ORF">Q604_UNBC07486G0001</name>
</gene>
<dbReference type="Gene3D" id="3.40.50.300">
    <property type="entry name" value="P-loop containing nucleotide triphosphate hydrolases"/>
    <property type="match status" value="1"/>
</dbReference>
<reference evidence="1" key="1">
    <citation type="submission" date="2013-12" db="EMBL/GenBank/DDBJ databases">
        <title>A Varibaculum cambriense genome reconstructed from a premature infant gut community with otherwise low bacterial novelty that shifts toward anaerobic metabolism during the third week of life.</title>
        <authorList>
            <person name="Brown C.T."/>
            <person name="Sharon I."/>
            <person name="Thomas B.C."/>
            <person name="Castelle C.J."/>
            <person name="Morowitz M.J."/>
            <person name="Banfield J.F."/>
        </authorList>
    </citation>
    <scope>NUCLEOTIDE SEQUENCE</scope>
</reference>
<organism evidence="1">
    <name type="scientific">human gut metagenome</name>
    <dbReference type="NCBI Taxonomy" id="408170"/>
    <lineage>
        <taxon>unclassified sequences</taxon>
        <taxon>metagenomes</taxon>
        <taxon>organismal metagenomes</taxon>
    </lineage>
</organism>
<comment type="caution">
    <text evidence="1">The sequence shown here is derived from an EMBL/GenBank/DDBJ whole genome shotgun (WGS) entry which is preliminary data.</text>
</comment>
<feature type="non-terminal residue" evidence="1">
    <location>
        <position position="1"/>
    </location>
</feature>
<accession>W1Y9N4</accession>
<dbReference type="EMBL" id="AZMM01007486">
    <property type="protein sequence ID" value="ETJ38395.1"/>
    <property type="molecule type" value="Genomic_DNA"/>
</dbReference>
<dbReference type="InterPro" id="IPR027417">
    <property type="entry name" value="P-loop_NTPase"/>
</dbReference>
<sequence length="106" mass="11243">ALRVQSREQSSNVIGVPLAASIGRDQKGRAYIKLGEEDITPIQTALVTGVSGASGSQDLHVDPMVLGDTPEEHAIRSNSGEASDMDVLIRWIGEANDKLGFGSARR</sequence>
<dbReference type="AlphaFoldDB" id="W1Y9N4"/>